<proteinExistence type="predicted"/>
<dbReference type="EMBL" id="AMCI01003558">
    <property type="protein sequence ID" value="EJX00024.1"/>
    <property type="molecule type" value="Genomic_DNA"/>
</dbReference>
<accession>J9FZN6</accession>
<comment type="caution">
    <text evidence="1">The sequence shown here is derived from an EMBL/GenBank/DDBJ whole genome shotgun (WGS) entry which is preliminary data.</text>
</comment>
<dbReference type="AlphaFoldDB" id="J9FZN6"/>
<reference evidence="1" key="1">
    <citation type="journal article" date="2012" name="PLoS ONE">
        <title>Gene sets for utilization of primary and secondary nutrition supplies in the distal gut of endangered iberian lynx.</title>
        <authorList>
            <person name="Alcaide M."/>
            <person name="Messina E."/>
            <person name="Richter M."/>
            <person name="Bargiela R."/>
            <person name="Peplies J."/>
            <person name="Huws S.A."/>
            <person name="Newbold C.J."/>
            <person name="Golyshin P.N."/>
            <person name="Simon M.A."/>
            <person name="Lopez G."/>
            <person name="Yakimov M.M."/>
            <person name="Ferrer M."/>
        </authorList>
    </citation>
    <scope>NUCLEOTIDE SEQUENCE</scope>
</reference>
<evidence type="ECO:0000313" key="1">
    <source>
        <dbReference type="EMBL" id="EJX00024.1"/>
    </source>
</evidence>
<feature type="non-terminal residue" evidence="1">
    <location>
        <position position="55"/>
    </location>
</feature>
<gene>
    <name evidence="1" type="ORF">EVA_11871</name>
</gene>
<organism evidence="1">
    <name type="scientific">gut metagenome</name>
    <dbReference type="NCBI Taxonomy" id="749906"/>
    <lineage>
        <taxon>unclassified sequences</taxon>
        <taxon>metagenomes</taxon>
        <taxon>organismal metagenomes</taxon>
    </lineage>
</organism>
<sequence length="55" mass="5996">MAEDTEKGGLAGPADSFAPALDNFPIKGKMNMNRVLPQYKTGVCYKSILIDYEEG</sequence>
<protein>
    <submittedName>
        <fullName evidence="1">Uncharacterized protein</fullName>
    </submittedName>
</protein>
<name>J9FZN6_9ZZZZ</name>